<gene>
    <name evidence="2" type="ORF">HOLleu_13150</name>
</gene>
<reference evidence="2" key="1">
    <citation type="submission" date="2021-10" db="EMBL/GenBank/DDBJ databases">
        <title>Tropical sea cucumber genome reveals ecological adaptation and Cuvierian tubules defense mechanism.</title>
        <authorList>
            <person name="Chen T."/>
        </authorList>
    </citation>
    <scope>NUCLEOTIDE SEQUENCE</scope>
    <source>
        <strain evidence="2">Nanhai2018</strain>
        <tissue evidence="2">Muscle</tissue>
    </source>
</reference>
<dbReference type="InterPro" id="IPR022096">
    <property type="entry name" value="SBF1/SBF2"/>
</dbReference>
<protein>
    <recommendedName>
        <fullName evidence="1">SBF1/SBF2 domain-containing protein</fullName>
    </recommendedName>
</protein>
<dbReference type="PANTHER" id="PTHR13663:SF2">
    <property type="entry name" value="SIMILAR TO RIKEN CDNA 6430548M08"/>
    <property type="match status" value="1"/>
</dbReference>
<evidence type="ECO:0000259" key="1">
    <source>
        <dbReference type="Pfam" id="PF12335"/>
    </source>
</evidence>
<accession>A0A9Q1CCE1</accession>
<dbReference type="Pfam" id="PF12335">
    <property type="entry name" value="SBF2"/>
    <property type="match status" value="1"/>
</dbReference>
<comment type="caution">
    <text evidence="2">The sequence shown here is derived from an EMBL/GenBank/DDBJ whole genome shotgun (WGS) entry which is preliminary data.</text>
</comment>
<evidence type="ECO:0000313" key="2">
    <source>
        <dbReference type="EMBL" id="KAJ8042158.1"/>
    </source>
</evidence>
<proteinExistence type="predicted"/>
<dbReference type="Proteomes" id="UP001152320">
    <property type="component" value="Chromosome 5"/>
</dbReference>
<sequence length="376" mass="42748">MNQQQNSVELIDDCQVAEEDILDEKEVIKYCNESSSAEILPSKTVCVISMEDTPVTDTSHDASVLINSKAVSKDLENGSPVIQSNGESSPTNVTHCNCRVLDSNSLTEGGLHVCKGESDKQCEVFMQDLVQIIFSSSVNIDQETCAKFDDYCKSAAGRRNFAELLNQRRVRDKLVEEETFFRLVQFFAICLFECNETEDFSPATTLMNMCFTFYHDPKGKNILSNGNCNNDVDAAFLYTHLRDQLIWKSMRFWEVAFFTAMHQERSRWGENFRPRLASAEENREVDEMEENTTFGQLGTILHNMRELDIPKDVCLEFLEKTSAIGNLKPERCEILREILNSTNPDKGETKRIPSNGDKGISFIKKLFKSKKKSVNT</sequence>
<evidence type="ECO:0000313" key="3">
    <source>
        <dbReference type="Proteomes" id="UP001152320"/>
    </source>
</evidence>
<dbReference type="InterPro" id="IPR039872">
    <property type="entry name" value="KIAA0513"/>
</dbReference>
<dbReference type="OrthoDB" id="6268344at2759"/>
<dbReference type="PANTHER" id="PTHR13663">
    <property type="entry name" value="SIMILAR TO RIKEN CDNA 6430548M08"/>
    <property type="match status" value="1"/>
</dbReference>
<organism evidence="2 3">
    <name type="scientific">Holothuria leucospilota</name>
    <name type="common">Black long sea cucumber</name>
    <name type="synonym">Mertensiothuria leucospilota</name>
    <dbReference type="NCBI Taxonomy" id="206669"/>
    <lineage>
        <taxon>Eukaryota</taxon>
        <taxon>Metazoa</taxon>
        <taxon>Echinodermata</taxon>
        <taxon>Eleutherozoa</taxon>
        <taxon>Echinozoa</taxon>
        <taxon>Holothuroidea</taxon>
        <taxon>Aspidochirotacea</taxon>
        <taxon>Aspidochirotida</taxon>
        <taxon>Holothuriidae</taxon>
        <taxon>Holothuria</taxon>
    </lineage>
</organism>
<dbReference type="EMBL" id="JAIZAY010000005">
    <property type="protein sequence ID" value="KAJ8042158.1"/>
    <property type="molecule type" value="Genomic_DNA"/>
</dbReference>
<name>A0A9Q1CCE1_HOLLE</name>
<feature type="domain" description="SBF1/SBF2" evidence="1">
    <location>
        <begin position="120"/>
        <end position="267"/>
    </location>
</feature>
<keyword evidence="3" id="KW-1185">Reference proteome</keyword>
<dbReference type="AlphaFoldDB" id="A0A9Q1CCE1"/>